<dbReference type="AlphaFoldDB" id="A0A1G7W5R6"/>
<protein>
    <submittedName>
        <fullName evidence="5">Fatty-acyl-CoA synthase</fullName>
    </submittedName>
</protein>
<organism evidence="5 6">
    <name type="scientific">Prevotella communis</name>
    <dbReference type="NCBI Taxonomy" id="2913614"/>
    <lineage>
        <taxon>Bacteria</taxon>
        <taxon>Pseudomonadati</taxon>
        <taxon>Bacteroidota</taxon>
        <taxon>Bacteroidia</taxon>
        <taxon>Bacteroidales</taxon>
        <taxon>Prevotellaceae</taxon>
        <taxon>Prevotella</taxon>
    </lineage>
</organism>
<evidence type="ECO:0000256" key="2">
    <source>
        <dbReference type="ARBA" id="ARBA00022598"/>
    </source>
</evidence>
<accession>A0A1G7W5R6</accession>
<dbReference type="InterPro" id="IPR000873">
    <property type="entry name" value="AMP-dep_synth/lig_dom"/>
</dbReference>
<dbReference type="PANTHER" id="PTHR43201:SF5">
    <property type="entry name" value="MEDIUM-CHAIN ACYL-COA LIGASE ACSF2, MITOCHONDRIAL"/>
    <property type="match status" value="1"/>
</dbReference>
<keyword evidence="6" id="KW-1185">Reference proteome</keyword>
<dbReference type="InterPro" id="IPR045851">
    <property type="entry name" value="AMP-bd_C_sf"/>
</dbReference>
<dbReference type="GO" id="GO:0031956">
    <property type="term" value="F:medium-chain fatty acid-CoA ligase activity"/>
    <property type="evidence" value="ECO:0007669"/>
    <property type="project" value="TreeGrafter"/>
</dbReference>
<evidence type="ECO:0000259" key="3">
    <source>
        <dbReference type="Pfam" id="PF00501"/>
    </source>
</evidence>
<dbReference type="CDD" id="cd05917">
    <property type="entry name" value="FACL_like_2"/>
    <property type="match status" value="1"/>
</dbReference>
<evidence type="ECO:0000313" key="6">
    <source>
        <dbReference type="Proteomes" id="UP000198779"/>
    </source>
</evidence>
<gene>
    <name evidence="5" type="ORF">SAMN04487901_10770</name>
</gene>
<keyword evidence="2" id="KW-0436">Ligase</keyword>
<dbReference type="FunFam" id="3.30.300.30:FF:000008">
    <property type="entry name" value="2,3-dihydroxybenzoate-AMP ligase"/>
    <property type="match status" value="1"/>
</dbReference>
<dbReference type="GO" id="GO:0006631">
    <property type="term" value="P:fatty acid metabolic process"/>
    <property type="evidence" value="ECO:0007669"/>
    <property type="project" value="TreeGrafter"/>
</dbReference>
<dbReference type="RefSeq" id="WP_373277378.1">
    <property type="nucleotide sequence ID" value="NZ_CP091790.1"/>
</dbReference>
<sequence>MSDVKYDMAGRPLPDRTYPAETGSEGYHLWERTLGDWLEYWAETTPDKEYIVYSDRDLRFTWSQFNERVDNLAKGLISIGVKKGSNVGIWATNVPDWLTFLYATAKIGAVLVTVNTNYKQNELEYLCKDSDMEVLCITDGTWDCNYVDMTYTMLPELKNCERGHLNSKQFPYLKNVVYIGMEKYRGMYNTAELLLLGQNIEDGVLNEMKKNVSCHDVCNMQYTSGTTGFPKGVMLTHYGISNDGYFTGENMGFTQDDKLCVCVPLFHCFGVVLATMNCLTHGCTEVMVEKFDPLVVLASIHKERCTAVYGVPTMFIAELNHPMFSMFDLSCLRTGIMAGSLCPVELMKQVSEKMFMTITSVYGLTESSPGMTQTCLNDTFEQRCTTVGRDFPFVDVKVLDPETGEECPVGVQGEMCCKGFNVMKGYYKNPTATAEVIDKNGYLHSGDLGVKDEQGFYKITGRIKDMIIRGGENIYPREIEEFLYHMPGIRDVQVAAVPSKKYGEAVGAFIILEEGAKMTAEDVQLFCRGKIARYKIPKYVFFIDQFPLTGSGKIQKFKLKEMSLKLCEEQGIEVV</sequence>
<evidence type="ECO:0000313" key="5">
    <source>
        <dbReference type="EMBL" id="SDG67332.1"/>
    </source>
</evidence>
<dbReference type="STRING" id="645274.SAMN04487901_10770"/>
<dbReference type="Gene3D" id="2.30.38.10">
    <property type="entry name" value="Luciferase, Domain 3"/>
    <property type="match status" value="1"/>
</dbReference>
<feature type="domain" description="AMP-binding enzyme C-terminal" evidence="4">
    <location>
        <begin position="478"/>
        <end position="553"/>
    </location>
</feature>
<dbReference type="InterPro" id="IPR025110">
    <property type="entry name" value="AMP-bd_C"/>
</dbReference>
<dbReference type="PANTHER" id="PTHR43201">
    <property type="entry name" value="ACYL-COA SYNTHETASE"/>
    <property type="match status" value="1"/>
</dbReference>
<dbReference type="Proteomes" id="UP000198779">
    <property type="component" value="Unassembled WGS sequence"/>
</dbReference>
<dbReference type="InterPro" id="IPR020845">
    <property type="entry name" value="AMP-binding_CS"/>
</dbReference>
<dbReference type="Pfam" id="PF13193">
    <property type="entry name" value="AMP-binding_C"/>
    <property type="match status" value="1"/>
</dbReference>
<evidence type="ECO:0000259" key="4">
    <source>
        <dbReference type="Pfam" id="PF13193"/>
    </source>
</evidence>
<dbReference type="Gene3D" id="3.40.50.980">
    <property type="match status" value="2"/>
</dbReference>
<dbReference type="EMBL" id="FNCQ01000007">
    <property type="protein sequence ID" value="SDG67332.1"/>
    <property type="molecule type" value="Genomic_DNA"/>
</dbReference>
<evidence type="ECO:0000256" key="1">
    <source>
        <dbReference type="ARBA" id="ARBA00006432"/>
    </source>
</evidence>
<reference evidence="6" key="1">
    <citation type="submission" date="2016-10" db="EMBL/GenBank/DDBJ databases">
        <authorList>
            <person name="Varghese N."/>
            <person name="Submissions S."/>
        </authorList>
    </citation>
    <scope>NUCLEOTIDE SEQUENCE [LARGE SCALE GENOMIC DNA]</scope>
    <source>
        <strain evidence="6">BP1-148</strain>
    </source>
</reference>
<comment type="similarity">
    <text evidence="1">Belongs to the ATP-dependent AMP-binding enzyme family.</text>
</comment>
<dbReference type="Gene3D" id="3.30.300.30">
    <property type="match status" value="1"/>
</dbReference>
<name>A0A1G7W5R6_9BACT</name>
<feature type="domain" description="AMP-dependent synthetase/ligase" evidence="3">
    <location>
        <begin position="39"/>
        <end position="427"/>
    </location>
</feature>
<proteinExistence type="inferred from homology"/>
<dbReference type="Pfam" id="PF00501">
    <property type="entry name" value="AMP-binding"/>
    <property type="match status" value="1"/>
</dbReference>
<dbReference type="PROSITE" id="PS00455">
    <property type="entry name" value="AMP_BINDING"/>
    <property type="match status" value="1"/>
</dbReference>
<dbReference type="SUPFAM" id="SSF56801">
    <property type="entry name" value="Acetyl-CoA synthetase-like"/>
    <property type="match status" value="1"/>
</dbReference>